<dbReference type="GO" id="GO:0005524">
    <property type="term" value="F:ATP binding"/>
    <property type="evidence" value="ECO:0007669"/>
    <property type="project" value="InterPro"/>
</dbReference>
<dbReference type="InterPro" id="IPR011009">
    <property type="entry name" value="Kinase-like_dom_sf"/>
</dbReference>
<accession>A0A409YC08</accession>
<organism evidence="2 3">
    <name type="scientific">Panaeolus cyanescens</name>
    <dbReference type="NCBI Taxonomy" id="181874"/>
    <lineage>
        <taxon>Eukaryota</taxon>
        <taxon>Fungi</taxon>
        <taxon>Dikarya</taxon>
        <taxon>Basidiomycota</taxon>
        <taxon>Agaricomycotina</taxon>
        <taxon>Agaricomycetes</taxon>
        <taxon>Agaricomycetidae</taxon>
        <taxon>Agaricales</taxon>
        <taxon>Agaricineae</taxon>
        <taxon>Galeropsidaceae</taxon>
        <taxon>Panaeolus</taxon>
    </lineage>
</organism>
<name>A0A409YC08_9AGAR</name>
<dbReference type="Proteomes" id="UP000284842">
    <property type="component" value="Unassembled WGS sequence"/>
</dbReference>
<gene>
    <name evidence="2" type="ORF">CVT24_005506</name>
</gene>
<evidence type="ECO:0000259" key="1">
    <source>
        <dbReference type="PROSITE" id="PS50011"/>
    </source>
</evidence>
<dbReference type="OrthoDB" id="3224178at2759"/>
<evidence type="ECO:0000313" key="3">
    <source>
        <dbReference type="Proteomes" id="UP000284842"/>
    </source>
</evidence>
<reference evidence="2 3" key="1">
    <citation type="journal article" date="2018" name="Evol. Lett.">
        <title>Horizontal gene cluster transfer increased hallucinogenic mushroom diversity.</title>
        <authorList>
            <person name="Reynolds H.T."/>
            <person name="Vijayakumar V."/>
            <person name="Gluck-Thaler E."/>
            <person name="Korotkin H.B."/>
            <person name="Matheny P.B."/>
            <person name="Slot J.C."/>
        </authorList>
    </citation>
    <scope>NUCLEOTIDE SEQUENCE [LARGE SCALE GENOMIC DNA]</scope>
    <source>
        <strain evidence="2 3">2629</strain>
    </source>
</reference>
<protein>
    <recommendedName>
        <fullName evidence="1">Protein kinase domain-containing protein</fullName>
    </recommendedName>
</protein>
<dbReference type="EMBL" id="NHTK01001307">
    <property type="protein sequence ID" value="PPR00532.1"/>
    <property type="molecule type" value="Genomic_DNA"/>
</dbReference>
<dbReference type="SMART" id="SM00220">
    <property type="entry name" value="S_TKc"/>
    <property type="match status" value="1"/>
</dbReference>
<comment type="caution">
    <text evidence="2">The sequence shown here is derived from an EMBL/GenBank/DDBJ whole genome shotgun (WGS) entry which is preliminary data.</text>
</comment>
<dbReference type="InParanoid" id="A0A409YC08"/>
<proteinExistence type="predicted"/>
<sequence length="355" mass="41854">MFQRQSYWLYLDSFFQLRGYTIFKPMNGNFNDMQWFTLVPSPQQNSTRPIARRSDYPYARKGYPDDTCLQFFFSSTRVWPARDRNGNDLIIRLVSDNQISDELRIWRRLHSPAIKNHPRNRAIPVVEYLAFDGLTFIVMPWWDLPCANDYATVEELLNMAECVLDSVDFLHEHRILHRDLGSDNLGLNVVIGSHRLSYPKGHHDPKEALYAIIDFGVSVMYPYETRLEDVTTTLRYGCEIDEPEIPRNPSKLEVYFVMKMLEHEIRVVEKYVPEIGPFFEDILKREEAERPFAREVLYQFRKLKASVTPDQLKMPIHDRYWKNGIVFYALQSRLIISELCTLPGKSHPKIRPAKK</sequence>
<dbReference type="GO" id="GO:0004672">
    <property type="term" value="F:protein kinase activity"/>
    <property type="evidence" value="ECO:0007669"/>
    <property type="project" value="InterPro"/>
</dbReference>
<dbReference type="SUPFAM" id="SSF56112">
    <property type="entry name" value="Protein kinase-like (PK-like)"/>
    <property type="match status" value="1"/>
</dbReference>
<feature type="domain" description="Protein kinase" evidence="1">
    <location>
        <begin position="36"/>
        <end position="355"/>
    </location>
</feature>
<evidence type="ECO:0000313" key="2">
    <source>
        <dbReference type="EMBL" id="PPR00532.1"/>
    </source>
</evidence>
<keyword evidence="3" id="KW-1185">Reference proteome</keyword>
<dbReference type="AlphaFoldDB" id="A0A409YC08"/>
<dbReference type="Gene3D" id="1.10.510.10">
    <property type="entry name" value="Transferase(Phosphotransferase) domain 1"/>
    <property type="match status" value="1"/>
</dbReference>
<dbReference type="InterPro" id="IPR000719">
    <property type="entry name" value="Prot_kinase_dom"/>
</dbReference>
<dbReference type="PROSITE" id="PS50011">
    <property type="entry name" value="PROTEIN_KINASE_DOM"/>
    <property type="match status" value="1"/>
</dbReference>